<accession>A0ABR2LRU3</accession>
<organism evidence="1 2">
    <name type="scientific">Platanthera guangdongensis</name>
    <dbReference type="NCBI Taxonomy" id="2320717"/>
    <lineage>
        <taxon>Eukaryota</taxon>
        <taxon>Viridiplantae</taxon>
        <taxon>Streptophyta</taxon>
        <taxon>Embryophyta</taxon>
        <taxon>Tracheophyta</taxon>
        <taxon>Spermatophyta</taxon>
        <taxon>Magnoliopsida</taxon>
        <taxon>Liliopsida</taxon>
        <taxon>Asparagales</taxon>
        <taxon>Orchidaceae</taxon>
        <taxon>Orchidoideae</taxon>
        <taxon>Orchideae</taxon>
        <taxon>Orchidinae</taxon>
        <taxon>Platanthera</taxon>
    </lineage>
</organism>
<keyword evidence="2" id="KW-1185">Reference proteome</keyword>
<evidence type="ECO:0000313" key="1">
    <source>
        <dbReference type="EMBL" id="KAK8947837.1"/>
    </source>
</evidence>
<protein>
    <submittedName>
        <fullName evidence="1">Uncharacterized protein</fullName>
    </submittedName>
</protein>
<reference evidence="1 2" key="1">
    <citation type="journal article" date="2022" name="Nat. Plants">
        <title>Genomes of leafy and leafless Platanthera orchids illuminate the evolution of mycoheterotrophy.</title>
        <authorList>
            <person name="Li M.H."/>
            <person name="Liu K.W."/>
            <person name="Li Z."/>
            <person name="Lu H.C."/>
            <person name="Ye Q.L."/>
            <person name="Zhang D."/>
            <person name="Wang J.Y."/>
            <person name="Li Y.F."/>
            <person name="Zhong Z.M."/>
            <person name="Liu X."/>
            <person name="Yu X."/>
            <person name="Liu D.K."/>
            <person name="Tu X.D."/>
            <person name="Liu B."/>
            <person name="Hao Y."/>
            <person name="Liao X.Y."/>
            <person name="Jiang Y.T."/>
            <person name="Sun W.H."/>
            <person name="Chen J."/>
            <person name="Chen Y.Q."/>
            <person name="Ai Y."/>
            <person name="Zhai J.W."/>
            <person name="Wu S.S."/>
            <person name="Zhou Z."/>
            <person name="Hsiao Y.Y."/>
            <person name="Wu W.L."/>
            <person name="Chen Y.Y."/>
            <person name="Lin Y.F."/>
            <person name="Hsu J.L."/>
            <person name="Li C.Y."/>
            <person name="Wang Z.W."/>
            <person name="Zhao X."/>
            <person name="Zhong W.Y."/>
            <person name="Ma X.K."/>
            <person name="Ma L."/>
            <person name="Huang J."/>
            <person name="Chen G.Z."/>
            <person name="Huang M.Z."/>
            <person name="Huang L."/>
            <person name="Peng D.H."/>
            <person name="Luo Y.B."/>
            <person name="Zou S.Q."/>
            <person name="Chen S.P."/>
            <person name="Lan S."/>
            <person name="Tsai W.C."/>
            <person name="Van de Peer Y."/>
            <person name="Liu Z.J."/>
        </authorList>
    </citation>
    <scope>NUCLEOTIDE SEQUENCE [LARGE SCALE GENOMIC DNA]</scope>
    <source>
        <strain evidence="1">Lor288</strain>
    </source>
</reference>
<sequence>MSCHLGSHWALLVGWLKEQRWEYLDSLPSSLHYSGVRANVRLTGYDLFLWLIL</sequence>
<dbReference type="Proteomes" id="UP001412067">
    <property type="component" value="Unassembled WGS sequence"/>
</dbReference>
<name>A0ABR2LRU3_9ASPA</name>
<proteinExistence type="predicted"/>
<dbReference type="EMBL" id="JBBWWR010000016">
    <property type="protein sequence ID" value="KAK8947837.1"/>
    <property type="molecule type" value="Genomic_DNA"/>
</dbReference>
<evidence type="ECO:0000313" key="2">
    <source>
        <dbReference type="Proteomes" id="UP001412067"/>
    </source>
</evidence>
<gene>
    <name evidence="1" type="ORF">KSP40_PGU002617</name>
</gene>
<comment type="caution">
    <text evidence="1">The sequence shown here is derived from an EMBL/GenBank/DDBJ whole genome shotgun (WGS) entry which is preliminary data.</text>
</comment>